<dbReference type="PANTHER" id="PTHR24348">
    <property type="entry name" value="SERINE/THREONINE-PROTEIN KINASE UNC-51-RELATED"/>
    <property type="match status" value="1"/>
</dbReference>
<dbReference type="AlphaFoldDB" id="A0A923I155"/>
<dbReference type="SMART" id="SM00220">
    <property type="entry name" value="S_TKc"/>
    <property type="match status" value="1"/>
</dbReference>
<dbReference type="InterPro" id="IPR045269">
    <property type="entry name" value="Atg1-like"/>
</dbReference>
<dbReference type="InterPro" id="IPR017441">
    <property type="entry name" value="Protein_kinase_ATP_BS"/>
</dbReference>
<keyword evidence="3" id="KW-0808">Transferase</keyword>
<protein>
    <submittedName>
        <fullName evidence="3">Protein kinase</fullName>
    </submittedName>
</protein>
<keyword evidence="3" id="KW-0418">Kinase</keyword>
<keyword evidence="4" id="KW-1185">Reference proteome</keyword>
<dbReference type="GO" id="GO:0005524">
    <property type="term" value="F:ATP binding"/>
    <property type="evidence" value="ECO:0007669"/>
    <property type="project" value="UniProtKB-UniRule"/>
</dbReference>
<keyword evidence="1" id="KW-0067">ATP-binding</keyword>
<dbReference type="GO" id="GO:0005737">
    <property type="term" value="C:cytoplasm"/>
    <property type="evidence" value="ECO:0007669"/>
    <property type="project" value="TreeGrafter"/>
</dbReference>
<proteinExistence type="predicted"/>
<dbReference type="PROSITE" id="PS00107">
    <property type="entry name" value="PROTEIN_KINASE_ATP"/>
    <property type="match status" value="1"/>
</dbReference>
<dbReference type="PROSITE" id="PS50011">
    <property type="entry name" value="PROTEIN_KINASE_DOM"/>
    <property type="match status" value="1"/>
</dbReference>
<dbReference type="SUPFAM" id="SSF56112">
    <property type="entry name" value="Protein kinase-like (PK-like)"/>
    <property type="match status" value="1"/>
</dbReference>
<dbReference type="Proteomes" id="UP000616595">
    <property type="component" value="Unassembled WGS sequence"/>
</dbReference>
<reference evidence="3" key="1">
    <citation type="submission" date="2019-10" db="EMBL/GenBank/DDBJ databases">
        <authorList>
            <person name="Ross D.E."/>
            <person name="Gulliver D."/>
        </authorList>
    </citation>
    <scope>NUCLEOTIDE SEQUENCE</scope>
    <source>
        <strain evidence="3">DER-2019</strain>
    </source>
</reference>
<evidence type="ECO:0000259" key="2">
    <source>
        <dbReference type="PROSITE" id="PS50011"/>
    </source>
</evidence>
<name>A0A923I155_9FIRM</name>
<dbReference type="Gene3D" id="1.10.510.10">
    <property type="entry name" value="Transferase(Phosphotransferase) domain 1"/>
    <property type="match status" value="1"/>
</dbReference>
<organism evidence="3 4">
    <name type="scientific">Acetobacterium paludosum</name>
    <dbReference type="NCBI Taxonomy" id="52693"/>
    <lineage>
        <taxon>Bacteria</taxon>
        <taxon>Bacillati</taxon>
        <taxon>Bacillota</taxon>
        <taxon>Clostridia</taxon>
        <taxon>Eubacteriales</taxon>
        <taxon>Eubacteriaceae</taxon>
        <taxon>Acetobacterium</taxon>
    </lineage>
</organism>
<comment type="caution">
    <text evidence="3">The sequence shown here is derived from an EMBL/GenBank/DDBJ whole genome shotgun (WGS) entry which is preliminary data.</text>
</comment>
<evidence type="ECO:0000313" key="3">
    <source>
        <dbReference type="EMBL" id="MBC3889796.1"/>
    </source>
</evidence>
<sequence>MVEVSATIKGALSLFDYRLSDTLGSGRFGSCYLISQNDKVFVFKIFNSNDVKRFKYKLALEGKYLKSINHTAIPKLIRVIDTDGIYGLIMERMPGDSLEDLLKWGYLFTKKEIYAIIKQLMDVMEYLYSLKISHRDIKASNILWDHSKLSLIDFGSARDLSSLSCRFNPDFWGMGDVFMRLALSSQEMTFSHHDFYIDDLNLDSQEKIIFKRLLHIEQPYDNLQDLKRDFVDRFSLD</sequence>
<dbReference type="InterPro" id="IPR011009">
    <property type="entry name" value="Kinase-like_dom_sf"/>
</dbReference>
<dbReference type="RefSeq" id="WP_148567075.1">
    <property type="nucleotide sequence ID" value="NZ_RXYA01000007.1"/>
</dbReference>
<dbReference type="CDD" id="cd00180">
    <property type="entry name" value="PKc"/>
    <property type="match status" value="1"/>
</dbReference>
<dbReference type="InterPro" id="IPR000719">
    <property type="entry name" value="Prot_kinase_dom"/>
</dbReference>
<accession>A0A923I155</accession>
<dbReference type="OrthoDB" id="9788659at2"/>
<reference evidence="3" key="2">
    <citation type="submission" date="2020-10" db="EMBL/GenBank/DDBJ databases">
        <title>Comparative genomics of the Acetobacterium genus.</title>
        <authorList>
            <person name="Marshall C."/>
            <person name="May H."/>
            <person name="Norman S."/>
        </authorList>
    </citation>
    <scope>NUCLEOTIDE SEQUENCE</scope>
    <source>
        <strain evidence="3">DER-2019</strain>
    </source>
</reference>
<dbReference type="EMBL" id="WJBD01000025">
    <property type="protein sequence ID" value="MBC3889796.1"/>
    <property type="molecule type" value="Genomic_DNA"/>
</dbReference>
<dbReference type="GO" id="GO:0004674">
    <property type="term" value="F:protein serine/threonine kinase activity"/>
    <property type="evidence" value="ECO:0007669"/>
    <property type="project" value="InterPro"/>
</dbReference>
<dbReference type="Pfam" id="PF00069">
    <property type="entry name" value="Pkinase"/>
    <property type="match status" value="1"/>
</dbReference>
<gene>
    <name evidence="3" type="ORF">GH810_15945</name>
</gene>
<evidence type="ECO:0000256" key="1">
    <source>
        <dbReference type="PROSITE-ProRule" id="PRU10141"/>
    </source>
</evidence>
<evidence type="ECO:0000313" key="4">
    <source>
        <dbReference type="Proteomes" id="UP000616595"/>
    </source>
</evidence>
<keyword evidence="1" id="KW-0547">Nucleotide-binding</keyword>
<feature type="domain" description="Protein kinase" evidence="2">
    <location>
        <begin position="17"/>
        <end position="237"/>
    </location>
</feature>
<feature type="binding site" evidence="1">
    <location>
        <position position="44"/>
    </location>
    <ligand>
        <name>ATP</name>
        <dbReference type="ChEBI" id="CHEBI:30616"/>
    </ligand>
</feature>